<reference evidence="1 2" key="1">
    <citation type="submission" date="2019-02" db="EMBL/GenBank/DDBJ databases">
        <title>Complete genome sequence of Burkholderia cenocepacia phage BcepSaruman.</title>
        <authorList>
            <person name="Park K."/>
            <person name="Liu M."/>
            <person name="Gill J."/>
        </authorList>
    </citation>
    <scope>NUCLEOTIDE SEQUENCE [LARGE SCALE GENOMIC DNA]</scope>
</reference>
<organism evidence="1 2">
    <name type="scientific">Burkholderia phage BcepSaruman</name>
    <dbReference type="NCBI Taxonomy" id="2530032"/>
    <lineage>
        <taxon>Viruses</taxon>
        <taxon>Duplodnaviria</taxon>
        <taxon>Heunggongvirae</taxon>
        <taxon>Uroviricota</taxon>
        <taxon>Caudoviricetes</taxon>
        <taxon>Sarumanvirus</taxon>
        <taxon>Sarumanvirus bcepsaruman</taxon>
    </lineage>
</organism>
<keyword evidence="2" id="KW-1185">Reference proteome</keyword>
<name>A0A4D5ZC47_9CAUD</name>
<protein>
    <submittedName>
        <fullName evidence="1">Uncharacterized protein</fullName>
    </submittedName>
</protein>
<dbReference type="EMBL" id="MK552140">
    <property type="protein sequence ID" value="QBX06524.1"/>
    <property type="molecule type" value="Genomic_DNA"/>
</dbReference>
<dbReference type="Proteomes" id="UP000296455">
    <property type="component" value="Segment"/>
</dbReference>
<proteinExistence type="predicted"/>
<evidence type="ECO:0000313" key="2">
    <source>
        <dbReference type="Proteomes" id="UP000296455"/>
    </source>
</evidence>
<gene>
    <name evidence="1" type="ORF">BcepSaruman_111</name>
</gene>
<evidence type="ECO:0000313" key="1">
    <source>
        <dbReference type="EMBL" id="QBX06524.1"/>
    </source>
</evidence>
<accession>A0A4D5ZC47</accession>
<sequence>MGVDMIADQVFTESEAPLKPGYSHAPAELWGPFISNLLMLRASGSQCGDIILAAVRGAVGDPEFEFSSPLERGAWKSIAFPYLYSNRH</sequence>